<comment type="similarity">
    <text evidence="3">Belongs to the RecD family. RecD2 subfamily.</text>
</comment>
<evidence type="ECO:0000256" key="2">
    <source>
        <dbReference type="ARBA" id="ARBA00022840"/>
    </source>
</evidence>
<evidence type="ECO:0000313" key="7">
    <source>
        <dbReference type="Proteomes" id="UP000253529"/>
    </source>
</evidence>
<dbReference type="InterPro" id="IPR041451">
    <property type="entry name" value="RecD2_SH13"/>
</dbReference>
<proteinExistence type="inferred from homology"/>
<dbReference type="GO" id="GO:0006310">
    <property type="term" value="P:DNA recombination"/>
    <property type="evidence" value="ECO:0007669"/>
    <property type="project" value="InterPro"/>
</dbReference>
<dbReference type="CDD" id="cd18809">
    <property type="entry name" value="SF1_C_RecD"/>
    <property type="match status" value="1"/>
</dbReference>
<organism evidence="6 7">
    <name type="scientific">Roseiarcus fermentans</name>
    <dbReference type="NCBI Taxonomy" id="1473586"/>
    <lineage>
        <taxon>Bacteria</taxon>
        <taxon>Pseudomonadati</taxon>
        <taxon>Pseudomonadota</taxon>
        <taxon>Alphaproteobacteria</taxon>
        <taxon>Hyphomicrobiales</taxon>
        <taxon>Roseiarcaceae</taxon>
        <taxon>Roseiarcus</taxon>
    </lineage>
</organism>
<dbReference type="AlphaFoldDB" id="A0A366EHJ0"/>
<sequence>MEEAAETPRARGVIRGVAREGRTGDPGALMKSTSESSTQEVLAGLVERVTFHNAENGFCVLRAKARGHRDLVTVVGHAAVISAGEWITASGEWINDRAHGQQFRARFLKTSAPSSIDGIEKYLGSGMIRGIGPAYAKKMVKAFGERVFDVIEAEPERLREVTGIGAVRAKRITDAWAEQKVVREIMIFLHSHGVGTARAVRIYKTYGADAVRVMTENPYRLARDIRGIGFKTADAIAMKLGIEKTAMIRLRAGISYALTEAMDEGHCGLPTDQLIPLAEKLLEAPKELILTALDLERSEGAVIADKVGDTACIFLAGLYRAEQVISDRLIRLVNGKLPWPWIDEEKAVPWVEKRSGLQLADSQRAAIRLALTAKALVITGGPGVGKTTIVNSILKILAAKGVRLLLCAPTGRAAKRMTEATGVEAKTIHRLLEVDPKSGGFKRNAENPLDCDLLVVDEASMVDVMLMQAMMKATPDNAALLIVGDIDQLPSVGPGQVLADIIGSGAVPVVRLTEVFRQAAASRIIINAHRINQGLMPDLSAPAGDSDFYFVPAEDPENAVQRILELVKTRIPKRFGLNPIRDIQVLCPMNRGGVGARSLNIELRAALNPAGERKVERFGWTFAPGDKVMQIENDYDKEVYNGDIGYIVDVDPEAGELVASFDGRSVTYAFGELDTLVPAYATTIHKSQGSEYPAVIIPVMTQHYPMLQRNLLYTGITRGKRLVVLVGQKKAIAIAVRNVSSRRRWSKLDEWLRVGIDQRGVRKPISIATI</sequence>
<dbReference type="InterPro" id="IPR027785">
    <property type="entry name" value="UvrD-like_helicase_C"/>
</dbReference>
<keyword evidence="1 3" id="KW-0547">Nucleotide-binding</keyword>
<dbReference type="Gene3D" id="1.10.150.20">
    <property type="entry name" value="5' to 3' exonuclease, C-terminal subdomain"/>
    <property type="match status" value="1"/>
</dbReference>
<comment type="catalytic activity">
    <reaction evidence="3">
        <text>ATP + H2O = ADP + phosphate + H(+)</text>
        <dbReference type="Rhea" id="RHEA:13065"/>
        <dbReference type="ChEBI" id="CHEBI:15377"/>
        <dbReference type="ChEBI" id="CHEBI:15378"/>
        <dbReference type="ChEBI" id="CHEBI:30616"/>
        <dbReference type="ChEBI" id="CHEBI:43474"/>
        <dbReference type="ChEBI" id="CHEBI:456216"/>
        <dbReference type="EC" id="5.6.2.3"/>
    </reaction>
</comment>
<dbReference type="Pfam" id="PF18335">
    <property type="entry name" value="SH3_13"/>
    <property type="match status" value="1"/>
</dbReference>
<dbReference type="PANTHER" id="PTHR43788:SF6">
    <property type="entry name" value="DNA HELICASE B"/>
    <property type="match status" value="1"/>
</dbReference>
<protein>
    <recommendedName>
        <fullName evidence="3">ATP-dependent RecD2 DNA helicase</fullName>
        <ecNumber evidence="3">5.6.2.3</ecNumber>
    </recommendedName>
    <alternativeName>
        <fullName evidence="3">DNA 5'-3' helicase subunit RecD2</fullName>
    </alternativeName>
</protein>
<gene>
    <name evidence="3" type="primary">recD2</name>
    <name evidence="6" type="ORF">DFR50_15820</name>
</gene>
<keyword evidence="3" id="KW-0238">DNA-binding</keyword>
<dbReference type="HAMAP" id="MF_01488">
    <property type="entry name" value="RecD2"/>
    <property type="match status" value="1"/>
</dbReference>
<dbReference type="Pfam" id="PF14490">
    <property type="entry name" value="HHH_RecD2"/>
    <property type="match status" value="1"/>
</dbReference>
<reference evidence="6 7" key="1">
    <citation type="submission" date="2018-06" db="EMBL/GenBank/DDBJ databases">
        <title>Genomic Encyclopedia of Type Strains, Phase IV (KMG-IV): sequencing the most valuable type-strain genomes for metagenomic binning, comparative biology and taxonomic classification.</title>
        <authorList>
            <person name="Goeker M."/>
        </authorList>
    </citation>
    <scope>NUCLEOTIDE SEQUENCE [LARGE SCALE GENOMIC DNA]</scope>
    <source>
        <strain evidence="6 7">DSM 24875</strain>
    </source>
</reference>
<feature type="binding site" evidence="3">
    <location>
        <begin position="383"/>
        <end position="387"/>
    </location>
    <ligand>
        <name>ATP</name>
        <dbReference type="ChEBI" id="CHEBI:30616"/>
    </ligand>
</feature>
<dbReference type="NCBIfam" id="TIGR01448">
    <property type="entry name" value="recD_rel"/>
    <property type="match status" value="1"/>
</dbReference>
<dbReference type="InterPro" id="IPR055446">
    <property type="entry name" value="RecD2_N_OB"/>
</dbReference>
<dbReference type="GO" id="GO:0017116">
    <property type="term" value="F:single-stranded DNA helicase activity"/>
    <property type="evidence" value="ECO:0007669"/>
    <property type="project" value="TreeGrafter"/>
</dbReference>
<dbReference type="InterPro" id="IPR027417">
    <property type="entry name" value="P-loop_NTPase"/>
</dbReference>
<comment type="caution">
    <text evidence="6">The sequence shown here is derived from an EMBL/GenBank/DDBJ whole genome shotgun (WGS) entry which is preliminary data.</text>
</comment>
<evidence type="ECO:0000313" key="6">
    <source>
        <dbReference type="EMBL" id="RBP01190.1"/>
    </source>
</evidence>
<feature type="domain" description="Helix-hairpin-helix DNA-binding motif class 1" evidence="4">
    <location>
        <begin position="156"/>
        <end position="175"/>
    </location>
</feature>
<dbReference type="SUPFAM" id="SSF52540">
    <property type="entry name" value="P-loop containing nucleoside triphosphate hydrolases"/>
    <property type="match status" value="2"/>
</dbReference>
<dbReference type="InterPro" id="IPR029493">
    <property type="entry name" value="RecD2-like_HHH"/>
</dbReference>
<dbReference type="GO" id="GO:0003677">
    <property type="term" value="F:DNA binding"/>
    <property type="evidence" value="ECO:0007669"/>
    <property type="project" value="UniProtKB-UniRule"/>
</dbReference>
<dbReference type="GO" id="GO:0005524">
    <property type="term" value="F:ATP binding"/>
    <property type="evidence" value="ECO:0007669"/>
    <property type="project" value="UniProtKB-UniRule"/>
</dbReference>
<keyword evidence="7" id="KW-1185">Reference proteome</keyword>
<keyword evidence="3" id="KW-0378">Hydrolase</keyword>
<dbReference type="GO" id="GO:0016887">
    <property type="term" value="F:ATP hydrolysis activity"/>
    <property type="evidence" value="ECO:0007669"/>
    <property type="project" value="RHEA"/>
</dbReference>
<dbReference type="GO" id="GO:0009338">
    <property type="term" value="C:exodeoxyribonuclease V complex"/>
    <property type="evidence" value="ECO:0007669"/>
    <property type="project" value="TreeGrafter"/>
</dbReference>
<dbReference type="SMART" id="SM00382">
    <property type="entry name" value="AAA"/>
    <property type="match status" value="1"/>
</dbReference>
<dbReference type="InterPro" id="IPR050534">
    <property type="entry name" value="Coronavir_polyprotein_1ab"/>
</dbReference>
<dbReference type="Pfam" id="PF13538">
    <property type="entry name" value="UvrD_C_2"/>
    <property type="match status" value="1"/>
</dbReference>
<dbReference type="Gene3D" id="3.40.50.300">
    <property type="entry name" value="P-loop containing nucleotide triphosphate hydrolases"/>
    <property type="match status" value="2"/>
</dbReference>
<comment type="function">
    <text evidence="3">DNA-dependent ATPase and ATP-dependent 5'-3' DNA helicase. Has no activity on blunt DNA or DNA with 3'-overhangs, requires at least 10 bases of 5'-ssDNA for helicase activity.</text>
</comment>
<evidence type="ECO:0000259" key="5">
    <source>
        <dbReference type="SMART" id="SM00382"/>
    </source>
</evidence>
<dbReference type="Pfam" id="PF13245">
    <property type="entry name" value="AAA_19"/>
    <property type="match status" value="1"/>
</dbReference>
<dbReference type="Proteomes" id="UP000253529">
    <property type="component" value="Unassembled WGS sequence"/>
</dbReference>
<dbReference type="GO" id="GO:0006281">
    <property type="term" value="P:DNA repair"/>
    <property type="evidence" value="ECO:0007669"/>
    <property type="project" value="InterPro"/>
</dbReference>
<dbReference type="Gene3D" id="1.10.10.2220">
    <property type="match status" value="1"/>
</dbReference>
<dbReference type="Pfam" id="PF23139">
    <property type="entry name" value="OB_YrrC"/>
    <property type="match status" value="1"/>
</dbReference>
<dbReference type="PANTHER" id="PTHR43788">
    <property type="entry name" value="DNA2/NAM7 HELICASE FAMILY MEMBER"/>
    <property type="match status" value="1"/>
</dbReference>
<dbReference type="InterPro" id="IPR010994">
    <property type="entry name" value="RuvA_2-like"/>
</dbReference>
<feature type="domain" description="Helix-hairpin-helix DNA-binding motif class 1" evidence="4">
    <location>
        <begin position="220"/>
        <end position="239"/>
    </location>
</feature>
<keyword evidence="3" id="KW-0347">Helicase</keyword>
<dbReference type="SMART" id="SM00278">
    <property type="entry name" value="HhH1"/>
    <property type="match status" value="2"/>
</dbReference>
<evidence type="ECO:0000256" key="3">
    <source>
        <dbReference type="HAMAP-Rule" id="MF_01488"/>
    </source>
</evidence>
<accession>A0A366EHJ0</accession>
<dbReference type="InterPro" id="IPR003593">
    <property type="entry name" value="AAA+_ATPase"/>
</dbReference>
<dbReference type="CDD" id="cd17933">
    <property type="entry name" value="DEXSc_RecD-like"/>
    <property type="match status" value="1"/>
</dbReference>
<dbReference type="InterPro" id="IPR003583">
    <property type="entry name" value="Hlx-hairpin-Hlx_DNA-bd_motif"/>
</dbReference>
<evidence type="ECO:0000259" key="4">
    <source>
        <dbReference type="SMART" id="SM00278"/>
    </source>
</evidence>
<dbReference type="EC" id="5.6.2.3" evidence="3"/>
<dbReference type="Pfam" id="PF14520">
    <property type="entry name" value="HHH_5"/>
    <property type="match status" value="1"/>
</dbReference>
<dbReference type="Gene3D" id="2.30.30.940">
    <property type="match status" value="1"/>
</dbReference>
<feature type="domain" description="AAA+ ATPase" evidence="5">
    <location>
        <begin position="372"/>
        <end position="554"/>
    </location>
</feature>
<dbReference type="InterPro" id="IPR006345">
    <property type="entry name" value="RecD2"/>
</dbReference>
<dbReference type="GO" id="GO:0043139">
    <property type="term" value="F:5'-3' DNA helicase activity"/>
    <property type="evidence" value="ECO:0007669"/>
    <property type="project" value="UniProtKB-UniRule"/>
</dbReference>
<dbReference type="SUPFAM" id="SSF47781">
    <property type="entry name" value="RuvA domain 2-like"/>
    <property type="match status" value="1"/>
</dbReference>
<dbReference type="EMBL" id="QNRK01000058">
    <property type="protein sequence ID" value="RBP01190.1"/>
    <property type="molecule type" value="Genomic_DNA"/>
</dbReference>
<evidence type="ECO:0000256" key="1">
    <source>
        <dbReference type="ARBA" id="ARBA00022741"/>
    </source>
</evidence>
<name>A0A366EHJ0_9HYPH</name>
<keyword evidence="3" id="KW-0413">Isomerase</keyword>
<keyword evidence="2 3" id="KW-0067">ATP-binding</keyword>